<evidence type="ECO:0000256" key="11">
    <source>
        <dbReference type="ARBA" id="ARBA00023163"/>
    </source>
</evidence>
<keyword evidence="9" id="KW-0460">Magnesium</keyword>
<dbReference type="Gene3D" id="3.90.580.10">
    <property type="entry name" value="Zinc finger, CHC2-type domain"/>
    <property type="match status" value="1"/>
</dbReference>
<comment type="catalytic activity">
    <reaction evidence="12">
        <text>ssDNA + n NTP = ssDNA/pppN(pN)n-1 hybrid + (n-1) diphosphate.</text>
        <dbReference type="EC" id="2.7.7.101"/>
    </reaction>
</comment>
<keyword evidence="4 12" id="KW-0548">Nucleotidyltransferase</keyword>
<evidence type="ECO:0000256" key="4">
    <source>
        <dbReference type="ARBA" id="ARBA00022695"/>
    </source>
</evidence>
<keyword evidence="10 12" id="KW-0238">DNA-binding</keyword>
<dbReference type="Pfam" id="PF10410">
    <property type="entry name" value="DnaB_bind"/>
    <property type="match status" value="1"/>
</dbReference>
<dbReference type="InterPro" id="IPR006171">
    <property type="entry name" value="TOPRIM_dom"/>
</dbReference>
<dbReference type="GO" id="GO:0003899">
    <property type="term" value="F:DNA-directed RNA polymerase activity"/>
    <property type="evidence" value="ECO:0007669"/>
    <property type="project" value="UniProtKB-UniRule"/>
</dbReference>
<evidence type="ECO:0000256" key="10">
    <source>
        <dbReference type="ARBA" id="ARBA00023125"/>
    </source>
</evidence>
<keyword evidence="5 12" id="KW-0235">DNA replication</keyword>
<dbReference type="FunFam" id="3.40.1360.10:FF:000002">
    <property type="entry name" value="DNA primase"/>
    <property type="match status" value="1"/>
</dbReference>
<comment type="subunit">
    <text evidence="12">Monomer. Interacts with DnaB.</text>
</comment>
<organism evidence="14 15">
    <name type="scientific">Methylomarinovum caldicuralii</name>
    <dbReference type="NCBI Taxonomy" id="438856"/>
    <lineage>
        <taxon>Bacteria</taxon>
        <taxon>Pseudomonadati</taxon>
        <taxon>Pseudomonadota</taxon>
        <taxon>Gammaproteobacteria</taxon>
        <taxon>Methylococcales</taxon>
        <taxon>Methylothermaceae</taxon>
        <taxon>Methylomarinovum</taxon>
    </lineage>
</organism>
<dbReference type="EMBL" id="AP024714">
    <property type="protein sequence ID" value="BCX82345.1"/>
    <property type="molecule type" value="Genomic_DNA"/>
</dbReference>
<dbReference type="InterPro" id="IPR050219">
    <property type="entry name" value="DnaG_primase"/>
</dbReference>
<dbReference type="GO" id="GO:0003677">
    <property type="term" value="F:DNA binding"/>
    <property type="evidence" value="ECO:0007669"/>
    <property type="project" value="UniProtKB-KW"/>
</dbReference>
<dbReference type="FunFam" id="3.90.980.10:FF:000001">
    <property type="entry name" value="DNA primase"/>
    <property type="match status" value="1"/>
</dbReference>
<proteinExistence type="inferred from homology"/>
<dbReference type="InterPro" id="IPR013264">
    <property type="entry name" value="DNAG_N"/>
</dbReference>
<keyword evidence="7 12" id="KW-0863">Zinc-finger</keyword>
<dbReference type="SUPFAM" id="SSF56731">
    <property type="entry name" value="DNA primase core"/>
    <property type="match status" value="1"/>
</dbReference>
<evidence type="ECO:0000313" key="14">
    <source>
        <dbReference type="EMBL" id="BCX82345.1"/>
    </source>
</evidence>
<dbReference type="GO" id="GO:0005737">
    <property type="term" value="C:cytoplasm"/>
    <property type="evidence" value="ECO:0007669"/>
    <property type="project" value="TreeGrafter"/>
</dbReference>
<protein>
    <recommendedName>
        <fullName evidence="12">DNA primase</fullName>
        <ecNumber evidence="12">2.7.7.101</ecNumber>
    </recommendedName>
</protein>
<dbReference type="Pfam" id="PF08275">
    <property type="entry name" value="DNAG_N"/>
    <property type="match status" value="1"/>
</dbReference>
<dbReference type="GO" id="GO:0006269">
    <property type="term" value="P:DNA replication, synthesis of primer"/>
    <property type="evidence" value="ECO:0007669"/>
    <property type="project" value="UniProtKB-UniRule"/>
</dbReference>
<comment type="domain">
    <text evidence="12">Contains an N-terminal zinc-binding domain, a central core domain that contains the primase activity, and a C-terminal DnaB-binding domain.</text>
</comment>
<dbReference type="SMART" id="SM00400">
    <property type="entry name" value="ZnF_CHCC"/>
    <property type="match status" value="1"/>
</dbReference>
<dbReference type="CDD" id="cd03364">
    <property type="entry name" value="TOPRIM_DnaG_primases"/>
    <property type="match status" value="1"/>
</dbReference>
<keyword evidence="11 12" id="KW-0804">Transcription</keyword>
<keyword evidence="1 12" id="KW-0240">DNA-directed RNA polymerase</keyword>
<feature type="zinc finger region" description="CHC2-type" evidence="12">
    <location>
        <begin position="40"/>
        <end position="64"/>
    </location>
</feature>
<dbReference type="AlphaFoldDB" id="A0AAU9C0Y6"/>
<gene>
    <name evidence="12" type="primary">dnaG</name>
    <name evidence="14" type="ORF">MIT9_P1931</name>
</gene>
<dbReference type="InterPro" id="IPR019475">
    <property type="entry name" value="DNA_primase_DnaB-bd"/>
</dbReference>
<dbReference type="Gene3D" id="1.10.860.10">
    <property type="entry name" value="DNAb Helicase, Chain A"/>
    <property type="match status" value="1"/>
</dbReference>
<dbReference type="Pfam" id="PF13155">
    <property type="entry name" value="Toprim_2"/>
    <property type="match status" value="1"/>
</dbReference>
<keyword evidence="2 12" id="KW-0639">Primosome</keyword>
<dbReference type="SUPFAM" id="SSF117023">
    <property type="entry name" value="DNA primase DnaG, C-terminal domain"/>
    <property type="match status" value="1"/>
</dbReference>
<comment type="function">
    <text evidence="12">RNA polymerase that catalyzes the synthesis of short RNA molecules used as primers for DNA polymerase during DNA replication.</text>
</comment>
<dbReference type="SMART" id="SM00493">
    <property type="entry name" value="TOPRIM"/>
    <property type="match status" value="1"/>
</dbReference>
<dbReference type="SUPFAM" id="SSF57783">
    <property type="entry name" value="Zinc beta-ribbon"/>
    <property type="match status" value="1"/>
</dbReference>
<evidence type="ECO:0000313" key="15">
    <source>
        <dbReference type="Proteomes" id="UP001321825"/>
    </source>
</evidence>
<dbReference type="PROSITE" id="PS50880">
    <property type="entry name" value="TOPRIM"/>
    <property type="match status" value="1"/>
</dbReference>
<dbReference type="KEGG" id="mcau:MIT9_P1931"/>
<comment type="cofactor">
    <cofactor evidence="12">
        <name>Zn(2+)</name>
        <dbReference type="ChEBI" id="CHEBI:29105"/>
    </cofactor>
    <text evidence="12">Binds 1 zinc ion per monomer.</text>
</comment>
<dbReference type="NCBIfam" id="TIGR01391">
    <property type="entry name" value="dnaG"/>
    <property type="match status" value="1"/>
</dbReference>
<evidence type="ECO:0000259" key="13">
    <source>
        <dbReference type="PROSITE" id="PS50880"/>
    </source>
</evidence>
<dbReference type="EC" id="2.7.7.101" evidence="12"/>
<dbReference type="GO" id="GO:1990077">
    <property type="term" value="C:primosome complex"/>
    <property type="evidence" value="ECO:0007669"/>
    <property type="project" value="UniProtKB-KW"/>
</dbReference>
<evidence type="ECO:0000256" key="12">
    <source>
        <dbReference type="HAMAP-Rule" id="MF_00974"/>
    </source>
</evidence>
<dbReference type="Gene3D" id="3.90.980.10">
    <property type="entry name" value="DNA primase, catalytic core, N-terminal domain"/>
    <property type="match status" value="1"/>
</dbReference>
<dbReference type="InterPro" id="IPR006295">
    <property type="entry name" value="DNA_primase_DnaG"/>
</dbReference>
<evidence type="ECO:0000256" key="6">
    <source>
        <dbReference type="ARBA" id="ARBA00022723"/>
    </source>
</evidence>
<sequence>MAGRIPQSFIDELLARVDIVDVINARVPLKKTGRNYVACCPFHDEKTPSFSVSPHKQFYYCFGCGASGSAIGFLMAYEHLSFPEAVETLAAQYGLTVPREGGGGDEDPSRRRQLEALLELNRQAARFYVQRLRAPGGRAARDYLQRRGVDAAVAKRYGLGYAPDAWDNLSRQFDPRLLVEAGLAIERERGGIYDRFRHRLMFPIRNRRGQVIGFGGRALREGEGAKYLNSPETPVFHKGREVYGLYELLQANARPEWILLVEGYMDVVALAQHGIDAAVATLGTAVTAEHLRLLFRHSTSLVCCFDGDAAGRKAAWRALEAALPLLEEGRRLAFLWLPEGEDPDSLVRREGADAFRRRLAGAQPLSEYFFARLTEDLELSRLEDRAELSRRAGPLLKRLPPGAFRRMMQARLVELAGESRVESPVSARRRRAELPQPTLDERAAALLVHYPSLWPQLPQDFRQAAAGGHHGEWLAVLAAAFERGEEGLTALLEGAYRERFQAWREDEAYRQLPSPEGELQAAATALQQRFRRRRIEQLSRKTQLTHEEKAELRRLLRKAGQSHEYTPRR</sequence>
<dbReference type="Pfam" id="PF01807">
    <property type="entry name" value="Zn_ribbon_DnaG"/>
    <property type="match status" value="1"/>
</dbReference>
<dbReference type="PANTHER" id="PTHR30313:SF2">
    <property type="entry name" value="DNA PRIMASE"/>
    <property type="match status" value="1"/>
</dbReference>
<evidence type="ECO:0000256" key="8">
    <source>
        <dbReference type="ARBA" id="ARBA00022833"/>
    </source>
</evidence>
<dbReference type="HAMAP" id="MF_00974">
    <property type="entry name" value="DNA_primase_DnaG"/>
    <property type="match status" value="1"/>
</dbReference>
<dbReference type="InterPro" id="IPR036977">
    <property type="entry name" value="DNA_primase_Znf_CHC2"/>
</dbReference>
<reference evidence="15" key="1">
    <citation type="journal article" date="2024" name="Int. J. Syst. Evol. Microbiol.">
        <title>Methylomarinovum tepidoasis sp. nov., a moderately thermophilic methanotroph of the family Methylothermaceae isolated from a deep-sea hydrothermal field.</title>
        <authorList>
            <person name="Hirayama H."/>
            <person name="Takaki Y."/>
            <person name="Abe M."/>
            <person name="Miyazaki M."/>
            <person name="Uematsu K."/>
            <person name="Matsui Y."/>
            <person name="Takai K."/>
        </authorList>
    </citation>
    <scope>NUCLEOTIDE SEQUENCE [LARGE SCALE GENOMIC DNA]</scope>
    <source>
        <strain evidence="15">IT-9</strain>
    </source>
</reference>
<feature type="domain" description="Toprim" evidence="13">
    <location>
        <begin position="256"/>
        <end position="337"/>
    </location>
</feature>
<keyword evidence="15" id="KW-1185">Reference proteome</keyword>
<comment type="similarity">
    <text evidence="12">Belongs to the DnaG primase family.</text>
</comment>
<dbReference type="Gene3D" id="1.20.50.20">
    <property type="entry name" value="DnaG, RNA polymerase domain, helical bundle"/>
    <property type="match status" value="1"/>
</dbReference>
<dbReference type="Proteomes" id="UP001321825">
    <property type="component" value="Chromosome"/>
</dbReference>
<evidence type="ECO:0000256" key="3">
    <source>
        <dbReference type="ARBA" id="ARBA00022679"/>
    </source>
</evidence>
<evidence type="ECO:0000256" key="1">
    <source>
        <dbReference type="ARBA" id="ARBA00022478"/>
    </source>
</evidence>
<dbReference type="Gene3D" id="3.40.1360.10">
    <property type="match status" value="1"/>
</dbReference>
<dbReference type="InterPro" id="IPR037068">
    <property type="entry name" value="DNA_primase_core_N_sf"/>
</dbReference>
<keyword evidence="6 12" id="KW-0479">Metal-binding</keyword>
<dbReference type="GO" id="GO:0008270">
    <property type="term" value="F:zinc ion binding"/>
    <property type="evidence" value="ECO:0007669"/>
    <property type="project" value="UniProtKB-UniRule"/>
</dbReference>
<dbReference type="GO" id="GO:0000428">
    <property type="term" value="C:DNA-directed RNA polymerase complex"/>
    <property type="evidence" value="ECO:0007669"/>
    <property type="project" value="UniProtKB-KW"/>
</dbReference>
<dbReference type="RefSeq" id="WP_317704748.1">
    <property type="nucleotide sequence ID" value="NZ_AP024714.1"/>
</dbReference>
<keyword evidence="8 12" id="KW-0862">Zinc</keyword>
<evidence type="ECO:0000256" key="5">
    <source>
        <dbReference type="ARBA" id="ARBA00022705"/>
    </source>
</evidence>
<dbReference type="InterPro" id="IPR030846">
    <property type="entry name" value="DnaG_bac"/>
</dbReference>
<keyword evidence="3 12" id="KW-0808">Transferase</keyword>
<dbReference type="InterPro" id="IPR034151">
    <property type="entry name" value="TOPRIM_DnaG_bac"/>
</dbReference>
<name>A0AAU9C0Y6_9GAMM</name>
<dbReference type="FunFam" id="3.90.580.10:FF:000001">
    <property type="entry name" value="DNA primase"/>
    <property type="match status" value="1"/>
</dbReference>
<dbReference type="InterPro" id="IPR016136">
    <property type="entry name" value="DNA_helicase_N/primase_C"/>
</dbReference>
<dbReference type="PANTHER" id="PTHR30313">
    <property type="entry name" value="DNA PRIMASE"/>
    <property type="match status" value="1"/>
</dbReference>
<evidence type="ECO:0000256" key="7">
    <source>
        <dbReference type="ARBA" id="ARBA00022771"/>
    </source>
</evidence>
<evidence type="ECO:0000256" key="9">
    <source>
        <dbReference type="ARBA" id="ARBA00022842"/>
    </source>
</evidence>
<accession>A0AAU9C0Y6</accession>
<evidence type="ECO:0000256" key="2">
    <source>
        <dbReference type="ARBA" id="ARBA00022515"/>
    </source>
</evidence>
<dbReference type="InterPro" id="IPR002694">
    <property type="entry name" value="Znf_CHC2"/>
</dbReference>